<organism evidence="1 2">
    <name type="scientific">Colocasia esculenta</name>
    <name type="common">Wild taro</name>
    <name type="synonym">Arum esculentum</name>
    <dbReference type="NCBI Taxonomy" id="4460"/>
    <lineage>
        <taxon>Eukaryota</taxon>
        <taxon>Viridiplantae</taxon>
        <taxon>Streptophyta</taxon>
        <taxon>Embryophyta</taxon>
        <taxon>Tracheophyta</taxon>
        <taxon>Spermatophyta</taxon>
        <taxon>Magnoliopsida</taxon>
        <taxon>Liliopsida</taxon>
        <taxon>Araceae</taxon>
        <taxon>Aroideae</taxon>
        <taxon>Colocasieae</taxon>
        <taxon>Colocasia</taxon>
    </lineage>
</organism>
<evidence type="ECO:0000313" key="2">
    <source>
        <dbReference type="Proteomes" id="UP000652761"/>
    </source>
</evidence>
<dbReference type="Proteomes" id="UP000652761">
    <property type="component" value="Unassembled WGS sequence"/>
</dbReference>
<keyword evidence="2" id="KW-1185">Reference proteome</keyword>
<name>A0A843VUZ9_COLES</name>
<proteinExistence type="predicted"/>
<dbReference type="EMBL" id="NMUH01002037">
    <property type="protein sequence ID" value="MQL97350.1"/>
    <property type="molecule type" value="Genomic_DNA"/>
</dbReference>
<comment type="caution">
    <text evidence="1">The sequence shown here is derived from an EMBL/GenBank/DDBJ whole genome shotgun (WGS) entry which is preliminary data.</text>
</comment>
<protein>
    <submittedName>
        <fullName evidence="1">Uncharacterized protein</fullName>
    </submittedName>
</protein>
<evidence type="ECO:0000313" key="1">
    <source>
        <dbReference type="EMBL" id="MQL97350.1"/>
    </source>
</evidence>
<reference evidence="1" key="1">
    <citation type="submission" date="2017-07" db="EMBL/GenBank/DDBJ databases">
        <title>Taro Niue Genome Assembly and Annotation.</title>
        <authorList>
            <person name="Atibalentja N."/>
            <person name="Keating K."/>
            <person name="Fields C.J."/>
        </authorList>
    </citation>
    <scope>NUCLEOTIDE SEQUENCE</scope>
    <source>
        <strain evidence="1">Niue_2</strain>
        <tissue evidence="1">Leaf</tissue>
    </source>
</reference>
<accession>A0A843VUZ9</accession>
<sequence length="109" mass="12387">MKMSFGWQWHEGELRLVTLVVLTPSASRPTNDSIGLVLSSGDVNCVDAISFKTYERLRWPGDASCVDTISFKTYERLCWPGFILGDTGCVDVISFKTYEQLRWPSFISR</sequence>
<dbReference type="AlphaFoldDB" id="A0A843VUZ9"/>
<gene>
    <name evidence="1" type="ORF">Taro_030042</name>
</gene>